<dbReference type="RefSeq" id="WP_386811196.1">
    <property type="nucleotide sequence ID" value="NZ_JBHTIH010000002.1"/>
</dbReference>
<proteinExistence type="predicted"/>
<dbReference type="EMBL" id="JBHTIH010000002">
    <property type="protein sequence ID" value="MFD0738264.1"/>
    <property type="molecule type" value="Genomic_DNA"/>
</dbReference>
<evidence type="ECO:0008006" key="3">
    <source>
        <dbReference type="Google" id="ProtNLM"/>
    </source>
</evidence>
<sequence>MSLIFAIDVGTHESGWVRYDGTVRESGVLANDDVLAMVKADQSDVLAIEGFLARGNVIDNNCVQTIRWEGRFLQAWGCPDDVMLVSRRDVKKTLGLPGSANDAAVNKRLRELIGDKGTKAQKGPTFGVTSHAWPALGVAYTVRKTLGE</sequence>
<evidence type="ECO:0000313" key="2">
    <source>
        <dbReference type="Proteomes" id="UP001597090"/>
    </source>
</evidence>
<evidence type="ECO:0000313" key="1">
    <source>
        <dbReference type="EMBL" id="MFD0738264.1"/>
    </source>
</evidence>
<organism evidence="1 2">
    <name type="scientific">Lysobacter koreensis</name>
    <dbReference type="NCBI Taxonomy" id="266122"/>
    <lineage>
        <taxon>Bacteria</taxon>
        <taxon>Pseudomonadati</taxon>
        <taxon>Pseudomonadota</taxon>
        <taxon>Gammaproteobacteria</taxon>
        <taxon>Lysobacterales</taxon>
        <taxon>Lysobacteraceae</taxon>
        <taxon>Lysobacter</taxon>
    </lineage>
</organism>
<reference evidence="2" key="1">
    <citation type="journal article" date="2019" name="Int. J. Syst. Evol. Microbiol.">
        <title>The Global Catalogue of Microorganisms (GCM) 10K type strain sequencing project: providing services to taxonomists for standard genome sequencing and annotation.</title>
        <authorList>
            <consortium name="The Broad Institute Genomics Platform"/>
            <consortium name="The Broad Institute Genome Sequencing Center for Infectious Disease"/>
            <person name="Wu L."/>
            <person name="Ma J."/>
        </authorList>
    </citation>
    <scope>NUCLEOTIDE SEQUENCE [LARGE SCALE GENOMIC DNA]</scope>
    <source>
        <strain evidence="2">CCUG 55491</strain>
    </source>
</reference>
<dbReference type="Proteomes" id="UP001597090">
    <property type="component" value="Unassembled WGS sequence"/>
</dbReference>
<keyword evidence="2" id="KW-1185">Reference proteome</keyword>
<gene>
    <name evidence="1" type="ORF">ACFQZQ_03035</name>
</gene>
<accession>A0ABW2YIS2</accession>
<comment type="caution">
    <text evidence="1">The sequence shown here is derived from an EMBL/GenBank/DDBJ whole genome shotgun (WGS) entry which is preliminary data.</text>
</comment>
<name>A0ABW2YIS2_9GAMM</name>
<protein>
    <recommendedName>
        <fullName evidence="3">RuvC-like resolvase</fullName>
    </recommendedName>
</protein>